<feature type="domain" description="QsdR TetR regulatory C-terminal" evidence="1">
    <location>
        <begin position="120"/>
        <end position="230"/>
    </location>
</feature>
<sequence length="232" mass="24809">MPDTDTIDGPIDGPIDETTAVAQAEPAPIAAVGLDAAPTVLSARLVPGAHPDARRAFDLARETFVAGNRIDMGPLAASLGVDRTSVFRWVGNRDALLAEVLWSLAVPTLVQAERAAGGSAGAERVAALLTHFATDLIAAGYFRDFLRREPARALRLLTTKASPIQRRYTATAEWLVRTQLGDRPFDGAIDPPTLAYLLVRVSESFTYADLIAGEEPSPDGARTAFRHLLRVA</sequence>
<evidence type="ECO:0000313" key="2">
    <source>
        <dbReference type="EMBL" id="MCK9793785.1"/>
    </source>
</evidence>
<dbReference type="InterPro" id="IPR009057">
    <property type="entry name" value="Homeodomain-like_sf"/>
</dbReference>
<dbReference type="RefSeq" id="WP_416343617.1">
    <property type="nucleotide sequence ID" value="NZ_JALQCY010000002.1"/>
</dbReference>
<reference evidence="2 3" key="1">
    <citation type="submission" date="2022-02" db="EMBL/GenBank/DDBJ databases">
        <title>The car tank lid bacteriome: a reservoir of bacteria with potential in bioremediation of fuel.</title>
        <authorList>
            <person name="Vidal-Verdu A."/>
            <person name="Gomez-Martinez D."/>
            <person name="Latorre-Perez A."/>
            <person name="Pereto J."/>
            <person name="Porcar M."/>
        </authorList>
    </citation>
    <scope>NUCLEOTIDE SEQUENCE [LARGE SCALE GENOMIC DNA]</scope>
    <source>
        <strain evidence="2 3">4D.3</strain>
    </source>
</reference>
<dbReference type="InterPro" id="IPR041485">
    <property type="entry name" value="TetR_C_36"/>
</dbReference>
<gene>
    <name evidence="2" type="ORF">M1843_08520</name>
</gene>
<accession>A0ABT0J2R8</accession>
<evidence type="ECO:0000259" key="1">
    <source>
        <dbReference type="Pfam" id="PF18598"/>
    </source>
</evidence>
<name>A0ABT0J2R8_9MICO</name>
<evidence type="ECO:0000313" key="3">
    <source>
        <dbReference type="Proteomes" id="UP001651050"/>
    </source>
</evidence>
<dbReference type="EMBL" id="JALQCY010000002">
    <property type="protein sequence ID" value="MCK9793785.1"/>
    <property type="molecule type" value="Genomic_DNA"/>
</dbReference>
<dbReference type="Gene3D" id="1.10.357.10">
    <property type="entry name" value="Tetracycline Repressor, domain 2"/>
    <property type="match status" value="1"/>
</dbReference>
<dbReference type="SUPFAM" id="SSF46689">
    <property type="entry name" value="Homeodomain-like"/>
    <property type="match status" value="1"/>
</dbReference>
<proteinExistence type="predicted"/>
<protein>
    <submittedName>
        <fullName evidence="2">QsdR family transcriptional regulator</fullName>
    </submittedName>
</protein>
<dbReference type="Proteomes" id="UP001651050">
    <property type="component" value="Unassembled WGS sequence"/>
</dbReference>
<comment type="caution">
    <text evidence="2">The sequence shown here is derived from an EMBL/GenBank/DDBJ whole genome shotgun (WGS) entry which is preliminary data.</text>
</comment>
<dbReference type="Pfam" id="PF18598">
    <property type="entry name" value="TetR_C_36"/>
    <property type="match status" value="1"/>
</dbReference>
<keyword evidence="3" id="KW-1185">Reference proteome</keyword>
<organism evidence="2 3">
    <name type="scientific">Isoptericola peretonis</name>
    <dbReference type="NCBI Taxonomy" id="2918523"/>
    <lineage>
        <taxon>Bacteria</taxon>
        <taxon>Bacillati</taxon>
        <taxon>Actinomycetota</taxon>
        <taxon>Actinomycetes</taxon>
        <taxon>Micrococcales</taxon>
        <taxon>Promicromonosporaceae</taxon>
        <taxon>Isoptericola</taxon>
    </lineage>
</organism>